<dbReference type="InterPro" id="IPR043137">
    <property type="entry name" value="GGT_ssub_C"/>
</dbReference>
<evidence type="ECO:0000313" key="5">
    <source>
        <dbReference type="Proteomes" id="UP000786811"/>
    </source>
</evidence>
<keyword evidence="5" id="KW-1185">Reference proteome</keyword>
<dbReference type="PRINTS" id="PR01210">
    <property type="entry name" value="GGTRANSPTASE"/>
</dbReference>
<dbReference type="Pfam" id="PF01019">
    <property type="entry name" value="G_glu_transpept"/>
    <property type="match status" value="2"/>
</dbReference>
<dbReference type="InterPro" id="IPR000101">
    <property type="entry name" value="GGT_peptidase"/>
</dbReference>
<accession>A0A8J2HDB7</accession>
<dbReference type="Gene3D" id="3.60.20.40">
    <property type="match status" value="2"/>
</dbReference>
<dbReference type="PANTHER" id="PTHR11686:SF72">
    <property type="entry name" value="GAMMA-GLUTAMYL TRANSPEPTIDASE, ISOFORM A"/>
    <property type="match status" value="1"/>
</dbReference>
<proteinExistence type="predicted"/>
<dbReference type="GO" id="GO:0005886">
    <property type="term" value="C:plasma membrane"/>
    <property type="evidence" value="ECO:0007669"/>
    <property type="project" value="TreeGrafter"/>
</dbReference>
<dbReference type="AlphaFoldDB" id="A0A8J2HDB7"/>
<evidence type="ECO:0000256" key="1">
    <source>
        <dbReference type="ARBA" id="ARBA00084097"/>
    </source>
</evidence>
<keyword evidence="4" id="KW-0378">Hydrolase</keyword>
<dbReference type="InterPro" id="IPR029055">
    <property type="entry name" value="Ntn_hydrolases_N"/>
</dbReference>
<keyword evidence="1" id="KW-1202">Platelet aggregation activating toxin</keyword>
<feature type="binding site" evidence="3">
    <location>
        <position position="474"/>
    </location>
    <ligand>
        <name>L-glutamate</name>
        <dbReference type="ChEBI" id="CHEBI:29985"/>
    </ligand>
</feature>
<sequence length="943" mass="104611">MNVRHNHNDAVSLRWMRKNRRKIIIQVVKVEVLTGEHLFRIKTIIMFGKCEHHLKTDSQENSNRCIRWIGYFNTYHNSVHKIKFISASPLGKFQKAGVSSTGQCAEVGNSILIKNGSAVDAAIATQLCEGVASLNSMGLGGGFLMTIWDAENQRAEFLNAKESAPAKATKDMFVGNPQESKKGGKAIAVPGEILGYWEAHRKYGRLPWADLFIPTIQLCKRGVLVTGYLANVLKMKSVDIKSEPTLAEILINPRTNTTWTAGDRLKRPQLAETMKLIARYNASIFYNGTMGEKVVKEIQSLGGIIDMEDLQNYRVQWKKPITSNFGDLTMHTAALPGSGSLLTFMLNVLENLVSMNITEETFWQRILETFKWGYAHRTKLGDDNFVKTDDLTRNLTSKKYAEEIRRKIVDNWTSNDPKFYGTETDSPMDSGTAHVSVLAPDGSAVSVTSSINTMFGSLIRSRSSGIIFNNQMDDFSTPNLPNGYGLPPSPTNFIEPGKRPLSSMVPTIIVDKSGQVQLVVGAAGGSKITTGVALTIVMNLWRGYNIKEAIDSHRLHHQAAVSTNGRECADIGNSMLLKNGTAVDAAIATLLCEGVASLHRLPWADLFTPTIKLCEEGIEMNHYLDERFKNKISYIRAEPTLAEILINPQTNSTWTIGDRLKRPKLSETLKVIAKHNASIFYNGSMGEEIVKEIQGFGGIIDMNDLRNYRVQWKDPITSKLGNLTIHTAGLPGSGLILTFILKVLEKILPMDISKETFWQRIVETFKWAYAHRTELGDDRFVELDSLKRNLTAESYAEEIRLKIKDKWTSNNPKFYGAVTATPTDSGTAHVSVDDKGEVQLVVGAAGGTKITTGVALTIILNLWRGHTIKEAVDARRLHHQLLPMRLEAEPKFDEQILEFLKSLEHNVSFYGGLGSAVAAISKINHPGVTANSDYRRIGSVAGF</sequence>
<dbReference type="OrthoDB" id="1081007at2759"/>
<evidence type="ECO:0000313" key="4">
    <source>
        <dbReference type="EMBL" id="CAG5095060.1"/>
    </source>
</evidence>
<comment type="caution">
    <text evidence="4">The sequence shown here is derived from an EMBL/GenBank/DDBJ whole genome shotgun (WGS) entry which is preliminary data.</text>
</comment>
<dbReference type="Gene3D" id="1.10.246.130">
    <property type="match status" value="2"/>
</dbReference>
<dbReference type="PANTHER" id="PTHR11686">
    <property type="entry name" value="GAMMA GLUTAMYL TRANSPEPTIDASE"/>
    <property type="match status" value="1"/>
</dbReference>
<evidence type="ECO:0000256" key="3">
    <source>
        <dbReference type="PIRSR" id="PIRSR600101-2"/>
    </source>
</evidence>
<dbReference type="InterPro" id="IPR043138">
    <property type="entry name" value="GGT_lsub"/>
</dbReference>
<evidence type="ECO:0000256" key="2">
    <source>
        <dbReference type="PIRSR" id="PIRSR600101-1"/>
    </source>
</evidence>
<name>A0A8J2HDB7_COTCN</name>
<feature type="active site" description="Nucleophile" evidence="2">
    <location>
        <position position="432"/>
    </location>
</feature>
<organism evidence="4 5">
    <name type="scientific">Cotesia congregata</name>
    <name type="common">Parasitoid wasp</name>
    <name type="synonym">Apanteles congregatus</name>
    <dbReference type="NCBI Taxonomy" id="51543"/>
    <lineage>
        <taxon>Eukaryota</taxon>
        <taxon>Metazoa</taxon>
        <taxon>Ecdysozoa</taxon>
        <taxon>Arthropoda</taxon>
        <taxon>Hexapoda</taxon>
        <taxon>Insecta</taxon>
        <taxon>Pterygota</taxon>
        <taxon>Neoptera</taxon>
        <taxon>Endopterygota</taxon>
        <taxon>Hymenoptera</taxon>
        <taxon>Apocrita</taxon>
        <taxon>Ichneumonoidea</taxon>
        <taxon>Braconidae</taxon>
        <taxon>Microgastrinae</taxon>
        <taxon>Cotesia</taxon>
    </lineage>
</organism>
<dbReference type="Proteomes" id="UP000786811">
    <property type="component" value="Unassembled WGS sequence"/>
</dbReference>
<dbReference type="EMBL" id="CAJNRD030001121">
    <property type="protein sequence ID" value="CAG5095060.1"/>
    <property type="molecule type" value="Genomic_DNA"/>
</dbReference>
<protein>
    <submittedName>
        <fullName evidence="4">Similar to GGT1: Glutathione hydrolase 1 proenzyme (Homo sapiens)</fullName>
    </submittedName>
</protein>
<dbReference type="GO" id="GO:0006751">
    <property type="term" value="P:glutathione catabolic process"/>
    <property type="evidence" value="ECO:0007669"/>
    <property type="project" value="InterPro"/>
</dbReference>
<dbReference type="FunFam" id="3.60.20.40:FF:000001">
    <property type="entry name" value="Gamma-glutamyltranspeptidase 1"/>
    <property type="match status" value="1"/>
</dbReference>
<dbReference type="GO" id="GO:0036374">
    <property type="term" value="F:glutathione hydrolase activity"/>
    <property type="evidence" value="ECO:0007669"/>
    <property type="project" value="InterPro"/>
</dbReference>
<keyword evidence="1" id="KW-1199">Hemostasis impairing toxin</keyword>
<gene>
    <name evidence="4" type="ORF">HICCMSTLAB_LOCUS7520</name>
</gene>
<keyword evidence="1" id="KW-0800">Toxin</keyword>
<reference evidence="4" key="1">
    <citation type="submission" date="2021-04" db="EMBL/GenBank/DDBJ databases">
        <authorList>
            <person name="Chebbi M.A.C M."/>
        </authorList>
    </citation>
    <scope>NUCLEOTIDE SEQUENCE</scope>
</reference>
<dbReference type="FunFam" id="1.10.246.130:FF:000001">
    <property type="entry name" value="Gamma-glutamyltransferase 5 isoform 1"/>
    <property type="match status" value="2"/>
</dbReference>
<dbReference type="SUPFAM" id="SSF56235">
    <property type="entry name" value="N-terminal nucleophile aminohydrolases (Ntn hydrolases)"/>
    <property type="match status" value="2"/>
</dbReference>
<feature type="binding site" evidence="3">
    <location>
        <position position="525"/>
    </location>
    <ligand>
        <name>L-glutamate</name>
        <dbReference type="ChEBI" id="CHEBI:29985"/>
    </ligand>
</feature>
<feature type="binding site" evidence="3">
    <location>
        <begin position="502"/>
        <end position="503"/>
    </location>
    <ligand>
        <name>L-glutamate</name>
        <dbReference type="ChEBI" id="CHEBI:29985"/>
    </ligand>
</feature>
<feature type="binding site" evidence="3">
    <location>
        <begin position="450"/>
        <end position="452"/>
    </location>
    <ligand>
        <name>L-glutamate</name>
        <dbReference type="ChEBI" id="CHEBI:29985"/>
    </ligand>
</feature>